<dbReference type="SUPFAM" id="SSF56645">
    <property type="entry name" value="Acyl-CoA dehydrogenase NM domain-like"/>
    <property type="match status" value="1"/>
</dbReference>
<comment type="similarity">
    <text evidence="2 6">Belongs to the acyl-CoA dehydrogenase family.</text>
</comment>
<keyword evidence="4 6" id="KW-0274">FAD</keyword>
<dbReference type="SUPFAM" id="SSF47203">
    <property type="entry name" value="Acyl-CoA dehydrogenase C-terminal domain-like"/>
    <property type="match status" value="1"/>
</dbReference>
<comment type="caution">
    <text evidence="9">The sequence shown here is derived from an EMBL/GenBank/DDBJ whole genome shotgun (WGS) entry which is preliminary data.</text>
</comment>
<proteinExistence type="inferred from homology"/>
<organism evidence="9 10">
    <name type="scientific">Mycobacterium pinniadriaticum</name>
    <dbReference type="NCBI Taxonomy" id="2994102"/>
    <lineage>
        <taxon>Bacteria</taxon>
        <taxon>Bacillati</taxon>
        <taxon>Actinomycetota</taxon>
        <taxon>Actinomycetes</taxon>
        <taxon>Mycobacteriales</taxon>
        <taxon>Mycobacteriaceae</taxon>
        <taxon>Mycobacterium</taxon>
    </lineage>
</organism>
<evidence type="ECO:0000259" key="7">
    <source>
        <dbReference type="Pfam" id="PF00441"/>
    </source>
</evidence>
<dbReference type="PANTHER" id="PTHR48083:SF13">
    <property type="entry name" value="ACYL-COA DEHYDROGENASE FAMILY MEMBER 11"/>
    <property type="match status" value="1"/>
</dbReference>
<evidence type="ECO:0000259" key="8">
    <source>
        <dbReference type="Pfam" id="PF02770"/>
    </source>
</evidence>
<dbReference type="EMBL" id="JAPJDO010000047">
    <property type="protein sequence ID" value="MCX2940766.1"/>
    <property type="molecule type" value="Genomic_DNA"/>
</dbReference>
<keyword evidence="10" id="KW-1185">Reference proteome</keyword>
<dbReference type="InterPro" id="IPR009100">
    <property type="entry name" value="AcylCoA_DH/oxidase_NM_dom_sf"/>
</dbReference>
<name>A0ABT3SML5_9MYCO</name>
<keyword evidence="3 6" id="KW-0285">Flavoprotein</keyword>
<evidence type="ECO:0000313" key="10">
    <source>
        <dbReference type="Proteomes" id="UP001300745"/>
    </source>
</evidence>
<comment type="cofactor">
    <cofactor evidence="1 6">
        <name>FAD</name>
        <dbReference type="ChEBI" id="CHEBI:57692"/>
    </cofactor>
</comment>
<dbReference type="PANTHER" id="PTHR48083">
    <property type="entry name" value="MEDIUM-CHAIN SPECIFIC ACYL-COA DEHYDROGENASE, MITOCHONDRIAL-RELATED"/>
    <property type="match status" value="1"/>
</dbReference>
<evidence type="ECO:0000256" key="1">
    <source>
        <dbReference type="ARBA" id="ARBA00001974"/>
    </source>
</evidence>
<dbReference type="InterPro" id="IPR037069">
    <property type="entry name" value="AcylCoA_DH/ox_N_sf"/>
</dbReference>
<dbReference type="RefSeq" id="WP_266000651.1">
    <property type="nucleotide sequence ID" value="NZ_JAPJDN010000047.1"/>
</dbReference>
<dbReference type="Gene3D" id="2.40.110.10">
    <property type="entry name" value="Butyryl-CoA Dehydrogenase, subunit A, domain 2"/>
    <property type="match status" value="1"/>
</dbReference>
<protein>
    <submittedName>
        <fullName evidence="9">Acyl-CoA dehydrogenase family protein</fullName>
    </submittedName>
</protein>
<dbReference type="Proteomes" id="UP001300745">
    <property type="component" value="Unassembled WGS sequence"/>
</dbReference>
<dbReference type="InterPro" id="IPR036250">
    <property type="entry name" value="AcylCo_DH-like_C"/>
</dbReference>
<dbReference type="InterPro" id="IPR046373">
    <property type="entry name" value="Acyl-CoA_Oxase/DH_mid-dom_sf"/>
</dbReference>
<accession>A0ABT3SML5</accession>
<dbReference type="Pfam" id="PF02770">
    <property type="entry name" value="Acyl-CoA_dh_M"/>
    <property type="match status" value="1"/>
</dbReference>
<feature type="domain" description="Acyl-CoA dehydrogenase/oxidase C-terminal" evidence="7">
    <location>
        <begin position="243"/>
        <end position="392"/>
    </location>
</feature>
<dbReference type="InterPro" id="IPR009075">
    <property type="entry name" value="AcylCo_DH/oxidase_C"/>
</dbReference>
<dbReference type="Gene3D" id="1.20.140.10">
    <property type="entry name" value="Butyryl-CoA Dehydrogenase, subunit A, domain 3"/>
    <property type="match status" value="1"/>
</dbReference>
<evidence type="ECO:0000256" key="4">
    <source>
        <dbReference type="ARBA" id="ARBA00022827"/>
    </source>
</evidence>
<sequence length="408" mass="44595">MSAKGADYHKRLTEFMVEHVFPAEKSYDEYRAAAGPADFTVPPVVEELKVRARGLGLWNLFLPSESGLTNLEYAPLAELTGWSTEIAPEAINCAAPDTGNMETLHLFATEQQRKQWLEPLLAGEIRSAFSMTEPAVASSDARNIQTEIVRDASGSGDYIINGHKWWTSGANDPRCKILIVMGRTNAEAASHQQQSMILVPTDTPGVKILRSTSVFGWQDQHGHAEVIYDNVRVPAANLLAEEGMGFAIAQARLGPGRIHHCMRAIGVAERALALMAERARTRIAFGKPLAEQGVVQQQIALSRNEIDQARLLCEKAAWTIDQHGNKEARNLVAQIKAVAPQMACNVIDRAIQVHGGGGVSDDFPLARMYGWQRAMRIFDGPDEVHMRSIARAEIGREQSALAAAVTGT</sequence>
<evidence type="ECO:0000313" key="9">
    <source>
        <dbReference type="EMBL" id="MCX2940766.1"/>
    </source>
</evidence>
<reference evidence="9 10" key="1">
    <citation type="submission" date="2022-11" db="EMBL/GenBank/DDBJ databases">
        <title>Mycobacterium sp. nov.</title>
        <authorList>
            <person name="Papic B."/>
            <person name="Spicic S."/>
            <person name="Duvnjak S."/>
        </authorList>
    </citation>
    <scope>NUCLEOTIDE SEQUENCE [LARGE SCALE GENOMIC DNA]</scope>
    <source>
        <strain evidence="9 10">CVI_P4</strain>
    </source>
</reference>
<dbReference type="InterPro" id="IPR050741">
    <property type="entry name" value="Acyl-CoA_dehydrogenase"/>
</dbReference>
<evidence type="ECO:0000256" key="5">
    <source>
        <dbReference type="ARBA" id="ARBA00023002"/>
    </source>
</evidence>
<keyword evidence="5 6" id="KW-0560">Oxidoreductase</keyword>
<evidence type="ECO:0000256" key="3">
    <source>
        <dbReference type="ARBA" id="ARBA00022630"/>
    </source>
</evidence>
<evidence type="ECO:0000256" key="2">
    <source>
        <dbReference type="ARBA" id="ARBA00009347"/>
    </source>
</evidence>
<dbReference type="Gene3D" id="1.10.540.10">
    <property type="entry name" value="Acyl-CoA dehydrogenase/oxidase, N-terminal domain"/>
    <property type="match status" value="1"/>
</dbReference>
<dbReference type="Pfam" id="PF00441">
    <property type="entry name" value="Acyl-CoA_dh_1"/>
    <property type="match status" value="1"/>
</dbReference>
<feature type="domain" description="Acyl-CoA oxidase/dehydrogenase middle" evidence="8">
    <location>
        <begin position="128"/>
        <end position="231"/>
    </location>
</feature>
<evidence type="ECO:0000256" key="6">
    <source>
        <dbReference type="RuleBase" id="RU362125"/>
    </source>
</evidence>
<dbReference type="InterPro" id="IPR006091">
    <property type="entry name" value="Acyl-CoA_Oxase/DH_mid-dom"/>
</dbReference>
<gene>
    <name evidence="9" type="ORF">ORI27_29160</name>
</gene>